<proteinExistence type="predicted"/>
<gene>
    <name evidence="1" type="ORF">AN396_07375</name>
</gene>
<evidence type="ECO:0000313" key="2">
    <source>
        <dbReference type="Proteomes" id="UP000188605"/>
    </source>
</evidence>
<accession>A0ACC8XBK3</accession>
<protein>
    <submittedName>
        <fullName evidence="1">Chemotaxis protein</fullName>
    </submittedName>
</protein>
<reference evidence="1" key="1">
    <citation type="submission" date="2016-08" db="EMBL/GenBank/DDBJ databases">
        <authorList>
            <person name="Ngugi D.K."/>
            <person name="Miyake S."/>
            <person name="Stingl U."/>
        </authorList>
    </citation>
    <scope>NUCLEOTIDE SEQUENCE</scope>
    <source>
        <strain evidence="1">SCG-B11WGA-EpuloA1</strain>
    </source>
</reference>
<dbReference type="EMBL" id="LJDB01000060">
    <property type="protein sequence ID" value="ONI39862.1"/>
    <property type="molecule type" value="Genomic_DNA"/>
</dbReference>
<name>A0ACC8XBK3_9FIRM</name>
<dbReference type="Proteomes" id="UP000188605">
    <property type="component" value="Unassembled WGS sequence"/>
</dbReference>
<evidence type="ECO:0000313" key="1">
    <source>
        <dbReference type="EMBL" id="ONI39862.1"/>
    </source>
</evidence>
<keyword evidence="2" id="KW-1185">Reference proteome</keyword>
<organism evidence="1 2">
    <name type="scientific">Candidatus Epulonipiscium fishelsonii</name>
    <dbReference type="NCBI Taxonomy" id="77094"/>
    <lineage>
        <taxon>Bacteria</taxon>
        <taxon>Bacillati</taxon>
        <taxon>Bacillota</taxon>
        <taxon>Clostridia</taxon>
        <taxon>Lachnospirales</taxon>
        <taxon>Lachnospiraceae</taxon>
        <taxon>Candidatus Epulonipiscium</taxon>
    </lineage>
</organism>
<sequence>MSREVVFKVDDVCVDFEVGGKSFFSKKKSLRALNHISFELYKGETLAIVGESGCGKSTICRTAMRFHSPSSGNMYYEDLNIHQLDKQNLKRYRQKMQMIFQDPFSSLNPLHNIYYHLDRPLTLYHNHSAKEKQELMDKYLTMVGLVPPSEQGNKHPHELSGGQRQRAYIARVLAVGADVIFADEPTSMLDVSIRLGVLNLMNDLKNDLGKSFIYITHDIATARYISDRIIVLYAGHMVEWGDVDKVIINPQHPYTQLLVAAAPDPEREGEVDLPVVKNDEETEVNLWTPESKGCPFAKRCPKAVEACKVELPPPVEVDEGQFVRCTHAKSIK</sequence>
<comment type="caution">
    <text evidence="1">The sequence shown here is derived from an EMBL/GenBank/DDBJ whole genome shotgun (WGS) entry which is preliminary data.</text>
</comment>